<accession>A0A183FEK1</accession>
<keyword evidence="3" id="KW-1185">Reference proteome</keyword>
<evidence type="ECO:0000313" key="4">
    <source>
        <dbReference type="WBParaSite" id="HPBE_0000481401-mRNA-1"/>
    </source>
</evidence>
<sequence length="197" mass="23140">MMDCHTVGRWVVCETESSSEDIDFDEIVPENCNIQQDEDEWRDSECFNLSAFNGFSLQEQFILSEDTVLESRMSSTVEPVVEVGKEQVCKDKRYWLRPRQTASNVQPAKAYKPTTKPRKHVLITSKERNDISYNRLRQRNKLASRKWRFKMKEKQKMKDEQLDIALIELDILKEELRIIRAKLSRCHCQQGVLPSAV</sequence>
<dbReference type="WBParaSite" id="HPBE_0000481401-mRNA-1">
    <property type="protein sequence ID" value="HPBE_0000481401-mRNA-1"/>
    <property type="gene ID" value="HPBE_0000481401"/>
</dbReference>
<reference evidence="2 3" key="1">
    <citation type="submission" date="2018-11" db="EMBL/GenBank/DDBJ databases">
        <authorList>
            <consortium name="Pathogen Informatics"/>
        </authorList>
    </citation>
    <scope>NUCLEOTIDE SEQUENCE [LARGE SCALE GENOMIC DNA]</scope>
</reference>
<evidence type="ECO:0000313" key="2">
    <source>
        <dbReference type="EMBL" id="VDO62458.1"/>
    </source>
</evidence>
<dbReference type="InterPro" id="IPR004827">
    <property type="entry name" value="bZIP"/>
</dbReference>
<dbReference type="Proteomes" id="UP000050761">
    <property type="component" value="Unassembled WGS sequence"/>
</dbReference>
<evidence type="ECO:0000313" key="3">
    <source>
        <dbReference type="Proteomes" id="UP000050761"/>
    </source>
</evidence>
<name>A0A183FEK1_HELPZ</name>
<protein>
    <submittedName>
        <fullName evidence="4">BZIP domain-containing protein</fullName>
    </submittedName>
</protein>
<evidence type="ECO:0000259" key="1">
    <source>
        <dbReference type="PROSITE" id="PS00036"/>
    </source>
</evidence>
<dbReference type="GO" id="GO:0003700">
    <property type="term" value="F:DNA-binding transcription factor activity"/>
    <property type="evidence" value="ECO:0007669"/>
    <property type="project" value="InterPro"/>
</dbReference>
<accession>A0A3P8ADC5</accession>
<reference evidence="4" key="2">
    <citation type="submission" date="2019-09" db="UniProtKB">
        <authorList>
            <consortium name="WormBaseParasite"/>
        </authorList>
    </citation>
    <scope>IDENTIFICATION</scope>
</reference>
<dbReference type="EMBL" id="UZAH01025368">
    <property type="protein sequence ID" value="VDO62458.1"/>
    <property type="molecule type" value="Genomic_DNA"/>
</dbReference>
<proteinExistence type="predicted"/>
<dbReference type="AlphaFoldDB" id="A0A183FEK1"/>
<dbReference type="PROSITE" id="PS00036">
    <property type="entry name" value="BZIP_BASIC"/>
    <property type="match status" value="1"/>
</dbReference>
<gene>
    <name evidence="2" type="ORF">HPBE_LOCUS4815</name>
</gene>
<organism evidence="3 4">
    <name type="scientific">Heligmosomoides polygyrus</name>
    <name type="common">Parasitic roundworm</name>
    <dbReference type="NCBI Taxonomy" id="6339"/>
    <lineage>
        <taxon>Eukaryota</taxon>
        <taxon>Metazoa</taxon>
        <taxon>Ecdysozoa</taxon>
        <taxon>Nematoda</taxon>
        <taxon>Chromadorea</taxon>
        <taxon>Rhabditida</taxon>
        <taxon>Rhabditina</taxon>
        <taxon>Rhabditomorpha</taxon>
        <taxon>Strongyloidea</taxon>
        <taxon>Heligmosomidae</taxon>
        <taxon>Heligmosomoides</taxon>
    </lineage>
</organism>
<feature type="domain" description="BZIP" evidence="1">
    <location>
        <begin position="135"/>
        <end position="150"/>
    </location>
</feature>